<evidence type="ECO:0000256" key="2">
    <source>
        <dbReference type="ARBA" id="ARBA00022475"/>
    </source>
</evidence>
<dbReference type="Gene3D" id="1.20.1250.20">
    <property type="entry name" value="MFS general substrate transporter like domains"/>
    <property type="match status" value="1"/>
</dbReference>
<evidence type="ECO:0000256" key="5">
    <source>
        <dbReference type="ARBA" id="ARBA00023136"/>
    </source>
</evidence>
<dbReference type="InterPro" id="IPR011701">
    <property type="entry name" value="MFS"/>
</dbReference>
<comment type="subcellular location">
    <subcellularLocation>
        <location evidence="1">Cell membrane</location>
        <topology evidence="1">Multi-pass membrane protein</topology>
    </subcellularLocation>
</comment>
<dbReference type="OrthoDB" id="3227279at2"/>
<evidence type="ECO:0000313" key="7">
    <source>
        <dbReference type="EMBL" id="TQL96546.1"/>
    </source>
</evidence>
<feature type="transmembrane region" description="Helical" evidence="6">
    <location>
        <begin position="111"/>
        <end position="135"/>
    </location>
</feature>
<sequence>MGGRHRRPLDRQATYGEVFGVGEFRSLWLAQALSYIGDQFAQVALAVLVYNNTHSPLKTAVAYALTYLPPIMGGPVLSVLADLIPRRRVMIVCDLARAGVLALMAVHHMPFPMLCVLIFFSVLLGTPFTAARAALLSEVLPGDMYVVGSAINNITHQFTQMLGFLAGSAVIFAVGTHEALAIDAVTFVLSAIIVVAGVRRRPAPRREGRARESLWQISRRGGRFVLGDRTLRPLVCFAWLCGFYVLPEGLAVPYAKTFGDSPFIVGLLMSAMPTGMVVGAFAYSRFVRPDNRLRLMGWMAMLACAPLIGSGLRPPLWAVVALWALSGVGCAYQVAANAAFVAAVPPSGRGQAFGLAQSGILASQGIGILAGGALAQVLGPEPVVALAGVAGLTVATMLAMSWTQVRTEVIASTHDRAISAAA</sequence>
<keyword evidence="3 6" id="KW-0812">Transmembrane</keyword>
<comment type="caution">
    <text evidence="7">The sequence shown here is derived from an EMBL/GenBank/DDBJ whole genome shotgun (WGS) entry which is preliminary data.</text>
</comment>
<accession>A0A543CHH8</accession>
<dbReference type="Pfam" id="PF07690">
    <property type="entry name" value="MFS_1"/>
    <property type="match status" value="2"/>
</dbReference>
<organism evidence="7 8">
    <name type="scientific">Actinoallomurus bryophytorum</name>
    <dbReference type="NCBI Taxonomy" id="1490222"/>
    <lineage>
        <taxon>Bacteria</taxon>
        <taxon>Bacillati</taxon>
        <taxon>Actinomycetota</taxon>
        <taxon>Actinomycetes</taxon>
        <taxon>Streptosporangiales</taxon>
        <taxon>Thermomonosporaceae</taxon>
        <taxon>Actinoallomurus</taxon>
    </lineage>
</organism>
<dbReference type="InterPro" id="IPR036259">
    <property type="entry name" value="MFS_trans_sf"/>
</dbReference>
<evidence type="ECO:0000256" key="6">
    <source>
        <dbReference type="SAM" id="Phobius"/>
    </source>
</evidence>
<feature type="transmembrane region" description="Helical" evidence="6">
    <location>
        <begin position="180"/>
        <end position="198"/>
    </location>
</feature>
<protein>
    <submittedName>
        <fullName evidence="7">Putative MFS family arabinose efflux permease</fullName>
    </submittedName>
</protein>
<reference evidence="7 8" key="1">
    <citation type="submission" date="2019-06" db="EMBL/GenBank/DDBJ databases">
        <title>Sequencing the genomes of 1000 actinobacteria strains.</title>
        <authorList>
            <person name="Klenk H.-P."/>
        </authorList>
    </citation>
    <scope>NUCLEOTIDE SEQUENCE [LARGE SCALE GENOMIC DNA]</scope>
    <source>
        <strain evidence="7 8">DSM 102200</strain>
    </source>
</reference>
<dbReference type="GO" id="GO:0005886">
    <property type="term" value="C:plasma membrane"/>
    <property type="evidence" value="ECO:0007669"/>
    <property type="project" value="UniProtKB-SubCell"/>
</dbReference>
<keyword evidence="4 6" id="KW-1133">Transmembrane helix</keyword>
<dbReference type="Proteomes" id="UP000316096">
    <property type="component" value="Unassembled WGS sequence"/>
</dbReference>
<name>A0A543CHH8_9ACTN</name>
<feature type="transmembrane region" description="Helical" evidence="6">
    <location>
        <begin position="234"/>
        <end position="255"/>
    </location>
</feature>
<proteinExistence type="predicted"/>
<evidence type="ECO:0000256" key="4">
    <source>
        <dbReference type="ARBA" id="ARBA00022989"/>
    </source>
</evidence>
<dbReference type="GO" id="GO:0022857">
    <property type="term" value="F:transmembrane transporter activity"/>
    <property type="evidence" value="ECO:0007669"/>
    <property type="project" value="InterPro"/>
</dbReference>
<dbReference type="CDD" id="cd06173">
    <property type="entry name" value="MFS_MefA_like"/>
    <property type="match status" value="1"/>
</dbReference>
<dbReference type="PANTHER" id="PTHR23513">
    <property type="entry name" value="INTEGRAL MEMBRANE EFFLUX PROTEIN-RELATED"/>
    <property type="match status" value="1"/>
</dbReference>
<evidence type="ECO:0000256" key="3">
    <source>
        <dbReference type="ARBA" id="ARBA00022692"/>
    </source>
</evidence>
<evidence type="ECO:0000313" key="8">
    <source>
        <dbReference type="Proteomes" id="UP000316096"/>
    </source>
</evidence>
<feature type="transmembrane region" description="Helical" evidence="6">
    <location>
        <begin position="383"/>
        <end position="402"/>
    </location>
</feature>
<keyword evidence="5 6" id="KW-0472">Membrane</keyword>
<dbReference type="EMBL" id="VFOZ01000001">
    <property type="protein sequence ID" value="TQL96546.1"/>
    <property type="molecule type" value="Genomic_DNA"/>
</dbReference>
<dbReference type="RefSeq" id="WP_141955391.1">
    <property type="nucleotide sequence ID" value="NZ_VFOZ01000001.1"/>
</dbReference>
<dbReference type="SUPFAM" id="SSF103473">
    <property type="entry name" value="MFS general substrate transporter"/>
    <property type="match status" value="1"/>
</dbReference>
<feature type="transmembrane region" description="Helical" evidence="6">
    <location>
        <begin position="355"/>
        <end position="377"/>
    </location>
</feature>
<feature type="transmembrane region" description="Helical" evidence="6">
    <location>
        <begin position="318"/>
        <end position="343"/>
    </location>
</feature>
<keyword evidence="2" id="KW-1003">Cell membrane</keyword>
<dbReference type="AlphaFoldDB" id="A0A543CHH8"/>
<evidence type="ECO:0000256" key="1">
    <source>
        <dbReference type="ARBA" id="ARBA00004651"/>
    </source>
</evidence>
<feature type="transmembrane region" description="Helical" evidence="6">
    <location>
        <begin position="60"/>
        <end position="81"/>
    </location>
</feature>
<keyword evidence="8" id="KW-1185">Reference proteome</keyword>
<feature type="transmembrane region" description="Helical" evidence="6">
    <location>
        <begin position="261"/>
        <end position="283"/>
    </location>
</feature>
<dbReference type="PANTHER" id="PTHR23513:SF11">
    <property type="entry name" value="STAPHYLOFERRIN A TRANSPORTER"/>
    <property type="match status" value="1"/>
</dbReference>
<gene>
    <name evidence="7" type="ORF">FB559_2084</name>
</gene>
<feature type="transmembrane region" description="Helical" evidence="6">
    <location>
        <begin position="295"/>
        <end position="312"/>
    </location>
</feature>